<sequence length="355" mass="38500">MNAPLLGRPLGLRLAGLGDANETARIHAWVRDRADGTPFHLPAWSLAVARGCRQRSHYLLAERGNGEIAGVLPLTELHSPLFGRALVSSGFGVGGGILADDAATVAELANAAWALAERLSCPTVELRGGAHPGGQWQVDDSTYLGFVRDLAADDEAELLAIPRKQRAEVRRSFGNDLVIDAGSTDAAGHYAVYAESVRNLGTPVFSRTLFTAVLREFGESADLLTVRHRGEPVASVLSLYWNGTVYPYWGGGTAAARGLRANDAMYFALMRHARERGCRRFDFGRSKAGTGAAAFKKNWGFEPQPLIYFARAPHGVAPRKVNPLDPKYSFQVRAWSRMPLWAANRLGPWIARGLG</sequence>
<dbReference type="Pfam" id="PF13480">
    <property type="entry name" value="Acetyltransf_6"/>
    <property type="match status" value="1"/>
</dbReference>
<dbReference type="InterPro" id="IPR038740">
    <property type="entry name" value="BioF2-like_GNAT_dom"/>
</dbReference>
<proteinExistence type="predicted"/>
<reference evidence="2" key="1">
    <citation type="submission" date="2022-04" db="EMBL/GenBank/DDBJ databases">
        <title>Tomato heritable bacteria conferring resistance against bacterial wilt.</title>
        <authorList>
            <person name="Yin J."/>
        </authorList>
    </citation>
    <scope>NUCLEOTIDE SEQUENCE</scope>
    <source>
        <strain evidence="2">Cra20</strain>
    </source>
</reference>
<dbReference type="InterPro" id="IPR050644">
    <property type="entry name" value="PG_Glycine_Bridge_Synth"/>
</dbReference>
<dbReference type="InterPro" id="IPR017469">
    <property type="entry name" value="PEP-CTERM_FemAB-rel"/>
</dbReference>
<accession>A0ABU3N0Z0</accession>
<dbReference type="InterPro" id="IPR016181">
    <property type="entry name" value="Acyl_CoA_acyltransferase"/>
</dbReference>
<evidence type="ECO:0000313" key="2">
    <source>
        <dbReference type="EMBL" id="MDT8758205.1"/>
    </source>
</evidence>
<feature type="domain" description="BioF2-like acetyltransferase" evidence="1">
    <location>
        <begin position="164"/>
        <end position="297"/>
    </location>
</feature>
<evidence type="ECO:0000259" key="1">
    <source>
        <dbReference type="Pfam" id="PF13480"/>
    </source>
</evidence>
<protein>
    <submittedName>
        <fullName evidence="2">FemAB family PEP-CTERM system-associated protein</fullName>
    </submittedName>
</protein>
<dbReference type="EMBL" id="JALMLT010000001">
    <property type="protein sequence ID" value="MDT8758205.1"/>
    <property type="molecule type" value="Genomic_DNA"/>
</dbReference>
<dbReference type="PANTHER" id="PTHR36174">
    <property type="entry name" value="LIPID II:GLYCINE GLYCYLTRANSFERASE"/>
    <property type="match status" value="1"/>
</dbReference>
<dbReference type="PANTHER" id="PTHR36174:SF1">
    <property type="entry name" value="LIPID II:GLYCINE GLYCYLTRANSFERASE"/>
    <property type="match status" value="1"/>
</dbReference>
<name>A0ABU3N0Z0_9SPHN</name>
<dbReference type="NCBIfam" id="TIGR03019">
    <property type="entry name" value="pepcterm_femAB"/>
    <property type="match status" value="1"/>
</dbReference>
<organism evidence="2">
    <name type="scientific">Sphingomonas psychrotolerans</name>
    <dbReference type="NCBI Taxonomy" id="1327635"/>
    <lineage>
        <taxon>Bacteria</taxon>
        <taxon>Pseudomonadati</taxon>
        <taxon>Pseudomonadota</taxon>
        <taxon>Alphaproteobacteria</taxon>
        <taxon>Sphingomonadales</taxon>
        <taxon>Sphingomonadaceae</taxon>
        <taxon>Sphingomonas</taxon>
    </lineage>
</organism>
<comment type="caution">
    <text evidence="2">The sequence shown here is derived from an EMBL/GenBank/DDBJ whole genome shotgun (WGS) entry which is preliminary data.</text>
</comment>
<dbReference type="Gene3D" id="3.40.630.30">
    <property type="match status" value="1"/>
</dbReference>
<gene>
    <name evidence="2" type="ORF">MZO42_05805</name>
</gene>
<dbReference type="SUPFAM" id="SSF55729">
    <property type="entry name" value="Acyl-CoA N-acyltransferases (Nat)"/>
    <property type="match status" value="1"/>
</dbReference>